<dbReference type="EMBL" id="JAOPGA020000108">
    <property type="protein sequence ID" value="KAL0476830.1"/>
    <property type="molecule type" value="Genomic_DNA"/>
</dbReference>
<evidence type="ECO:0000313" key="1">
    <source>
        <dbReference type="EMBL" id="KAL0476830.1"/>
    </source>
</evidence>
<evidence type="ECO:0000313" key="2">
    <source>
        <dbReference type="Proteomes" id="UP001431209"/>
    </source>
</evidence>
<reference evidence="1 2" key="1">
    <citation type="submission" date="2024-03" db="EMBL/GenBank/DDBJ databases">
        <title>The Acrasis kona genome and developmental transcriptomes reveal deep origins of eukaryotic multicellular pathways.</title>
        <authorList>
            <person name="Sheikh S."/>
            <person name="Fu C.-J."/>
            <person name="Brown M.W."/>
            <person name="Baldauf S.L."/>
        </authorList>
    </citation>
    <scope>NUCLEOTIDE SEQUENCE [LARGE SCALE GENOMIC DNA]</scope>
    <source>
        <strain evidence="1 2">ATCC MYA-3509</strain>
    </source>
</reference>
<dbReference type="AlphaFoldDB" id="A0AAW2YIP3"/>
<organism evidence="1 2">
    <name type="scientific">Acrasis kona</name>
    <dbReference type="NCBI Taxonomy" id="1008807"/>
    <lineage>
        <taxon>Eukaryota</taxon>
        <taxon>Discoba</taxon>
        <taxon>Heterolobosea</taxon>
        <taxon>Tetramitia</taxon>
        <taxon>Eutetramitia</taxon>
        <taxon>Acrasidae</taxon>
        <taxon>Acrasis</taxon>
    </lineage>
</organism>
<sequence>MEDDLNLDKIEVMFMNKLRVDTELRKEVEGYAKQEWYENYLALFDKIQKYNDTPDLHSKKRSMVVEMYQVYVNEDSEQYILIRDDWRGYMDLVASRLLQDEKSTTKEENNTLVKMLENLVVKRLMSLFANCCLKSKRIRDERNRPPPISKSSTWTNLLSSFGRKKSSFR</sequence>
<keyword evidence="2" id="KW-1185">Reference proteome</keyword>
<comment type="caution">
    <text evidence="1">The sequence shown here is derived from an EMBL/GenBank/DDBJ whole genome shotgun (WGS) entry which is preliminary data.</text>
</comment>
<accession>A0AAW2YIP3</accession>
<dbReference type="Proteomes" id="UP001431209">
    <property type="component" value="Unassembled WGS sequence"/>
</dbReference>
<protein>
    <submittedName>
        <fullName evidence="1">Wls</fullName>
    </submittedName>
</protein>
<gene>
    <name evidence="1" type="ORF">AKO1_005621</name>
</gene>
<proteinExistence type="predicted"/>
<name>A0AAW2YIP3_9EUKA</name>